<proteinExistence type="inferred from homology"/>
<organism evidence="4 5">
    <name type="scientific">Paraconexibacter algicola</name>
    <dbReference type="NCBI Taxonomy" id="2133960"/>
    <lineage>
        <taxon>Bacteria</taxon>
        <taxon>Bacillati</taxon>
        <taxon>Actinomycetota</taxon>
        <taxon>Thermoleophilia</taxon>
        <taxon>Solirubrobacterales</taxon>
        <taxon>Paraconexibacteraceae</taxon>
        <taxon>Paraconexibacter</taxon>
    </lineage>
</organism>
<comment type="similarity">
    <text evidence="1 2">Belongs to the small heat shock protein (HSP20) family.</text>
</comment>
<dbReference type="InterPro" id="IPR008978">
    <property type="entry name" value="HSP20-like_chaperone"/>
</dbReference>
<evidence type="ECO:0000256" key="1">
    <source>
        <dbReference type="PROSITE-ProRule" id="PRU00285"/>
    </source>
</evidence>
<dbReference type="Gene3D" id="2.60.40.790">
    <property type="match status" value="1"/>
</dbReference>
<accession>A0A2T4UDX8</accession>
<reference evidence="4 5" key="1">
    <citation type="submission" date="2018-03" db="EMBL/GenBank/DDBJ databases">
        <title>Aquarubrobacter algicola gen. nov., sp. nov., a novel actinobacterium isolated from shallow eutrophic lake during the end of cyanobacterial harmful algal blooms.</title>
        <authorList>
            <person name="Chun S.J."/>
        </authorList>
    </citation>
    <scope>NUCLEOTIDE SEQUENCE [LARGE SCALE GENOMIC DNA]</scope>
    <source>
        <strain evidence="4 5">Seoho-28</strain>
    </source>
</reference>
<dbReference type="Pfam" id="PF00011">
    <property type="entry name" value="HSP20"/>
    <property type="match status" value="1"/>
</dbReference>
<dbReference type="AlphaFoldDB" id="A0A2T4UDX8"/>
<dbReference type="PANTHER" id="PTHR11527">
    <property type="entry name" value="HEAT-SHOCK PROTEIN 20 FAMILY MEMBER"/>
    <property type="match status" value="1"/>
</dbReference>
<name>A0A2T4UDX8_9ACTN</name>
<evidence type="ECO:0000313" key="4">
    <source>
        <dbReference type="EMBL" id="PTL55714.1"/>
    </source>
</evidence>
<evidence type="ECO:0000259" key="3">
    <source>
        <dbReference type="PROSITE" id="PS01031"/>
    </source>
</evidence>
<evidence type="ECO:0000313" key="5">
    <source>
        <dbReference type="Proteomes" id="UP000240739"/>
    </source>
</evidence>
<dbReference type="CDD" id="cd06464">
    <property type="entry name" value="ACD_sHsps-like"/>
    <property type="match status" value="1"/>
</dbReference>
<keyword evidence="5" id="KW-1185">Reference proteome</keyword>
<dbReference type="OrthoDB" id="5242916at2"/>
<sequence length="136" mass="14571">MTLVHWSPLSTLLTGPSYPTASVRRWVPPMDLVEAPEHYLVRLDLPGLGRDDVTIEIEDRVLTISGERTATVSGENARAVRVERAGGGFRRSLTLPDGIDADAVTAHMEHGVLTVSVPKPVAAKPRRVEISAGAAA</sequence>
<dbReference type="PROSITE" id="PS01031">
    <property type="entry name" value="SHSP"/>
    <property type="match status" value="1"/>
</dbReference>
<dbReference type="SUPFAM" id="SSF49764">
    <property type="entry name" value="HSP20-like chaperones"/>
    <property type="match status" value="1"/>
</dbReference>
<dbReference type="RefSeq" id="WP_107570757.1">
    <property type="nucleotide sequence ID" value="NZ_PYYB01000003.1"/>
</dbReference>
<gene>
    <name evidence="4" type="ORF">C7Y72_18975</name>
</gene>
<dbReference type="EMBL" id="PYYB01000003">
    <property type="protein sequence ID" value="PTL55714.1"/>
    <property type="molecule type" value="Genomic_DNA"/>
</dbReference>
<feature type="domain" description="SHSP" evidence="3">
    <location>
        <begin position="21"/>
        <end position="133"/>
    </location>
</feature>
<dbReference type="InterPro" id="IPR031107">
    <property type="entry name" value="Small_HSP"/>
</dbReference>
<dbReference type="InterPro" id="IPR002068">
    <property type="entry name" value="A-crystallin/Hsp20_dom"/>
</dbReference>
<comment type="caution">
    <text evidence="4">The sequence shown here is derived from an EMBL/GenBank/DDBJ whole genome shotgun (WGS) entry which is preliminary data.</text>
</comment>
<evidence type="ECO:0000256" key="2">
    <source>
        <dbReference type="RuleBase" id="RU003616"/>
    </source>
</evidence>
<dbReference type="Proteomes" id="UP000240739">
    <property type="component" value="Unassembled WGS sequence"/>
</dbReference>
<protein>
    <submittedName>
        <fullName evidence="4">Heat-shock protein</fullName>
    </submittedName>
</protein>